<dbReference type="EMBL" id="CAACVS010000036">
    <property type="protein sequence ID" value="VEU34687.1"/>
    <property type="molecule type" value="Genomic_DNA"/>
</dbReference>
<evidence type="ECO:0008006" key="3">
    <source>
        <dbReference type="Google" id="ProtNLM"/>
    </source>
</evidence>
<dbReference type="SUPFAM" id="SSF54593">
    <property type="entry name" value="Glyoxalase/Bleomycin resistance protein/Dihydroxybiphenyl dioxygenase"/>
    <property type="match status" value="1"/>
</dbReference>
<accession>A0A448YXV3</accession>
<proteinExistence type="predicted"/>
<dbReference type="InterPro" id="IPR029068">
    <property type="entry name" value="Glyas_Bleomycin-R_OHBP_Dase"/>
</dbReference>
<reference evidence="1 2" key="1">
    <citation type="submission" date="2019-01" db="EMBL/GenBank/DDBJ databases">
        <authorList>
            <person name="Ferrante I. M."/>
        </authorList>
    </citation>
    <scope>NUCLEOTIDE SEQUENCE [LARGE SCALE GENOMIC DNA]</scope>
    <source>
        <strain evidence="1 2">B856</strain>
    </source>
</reference>
<keyword evidence="2" id="KW-1185">Reference proteome</keyword>
<dbReference type="AlphaFoldDB" id="A0A448YXV3"/>
<protein>
    <recommendedName>
        <fullName evidence="3">VOC domain-containing protein</fullName>
    </recommendedName>
</protein>
<name>A0A448YXV3_9STRA</name>
<dbReference type="Proteomes" id="UP000291116">
    <property type="component" value="Unassembled WGS sequence"/>
</dbReference>
<evidence type="ECO:0000313" key="2">
    <source>
        <dbReference type="Proteomes" id="UP000291116"/>
    </source>
</evidence>
<gene>
    <name evidence="1" type="ORF">PSNMU_V1.4_AUG-EV-PASAV3_0013990</name>
</gene>
<sequence length="157" mass="17002">MIANGGKILDAYGLVNVVSPGGLPIRGVVGIAPDPIMYVAINCQDVKESKEFYEKLGFVEQEVPYSRPSKGTTMFEPAPPKNSVYMSPSPNCMGVLLLQGKKKKAIVPNPVIDSLNIVYNPSTEEESGQELVLTDPSGIPIRFQSAATFTKTEKLTR</sequence>
<dbReference type="OrthoDB" id="16820at2759"/>
<organism evidence="1 2">
    <name type="scientific">Pseudo-nitzschia multistriata</name>
    <dbReference type="NCBI Taxonomy" id="183589"/>
    <lineage>
        <taxon>Eukaryota</taxon>
        <taxon>Sar</taxon>
        <taxon>Stramenopiles</taxon>
        <taxon>Ochrophyta</taxon>
        <taxon>Bacillariophyta</taxon>
        <taxon>Bacillariophyceae</taxon>
        <taxon>Bacillariophycidae</taxon>
        <taxon>Bacillariales</taxon>
        <taxon>Bacillariaceae</taxon>
        <taxon>Pseudo-nitzschia</taxon>
    </lineage>
</organism>
<evidence type="ECO:0000313" key="1">
    <source>
        <dbReference type="EMBL" id="VEU34687.1"/>
    </source>
</evidence>